<name>U4T4B4_9GAMM</name>
<dbReference type="Proteomes" id="UP000016761">
    <property type="component" value="Unassembled WGS sequence"/>
</dbReference>
<accession>U4T4B4</accession>
<proteinExistence type="predicted"/>
<dbReference type="EMBL" id="AUSW01000025">
    <property type="protein sequence ID" value="ERL55745.1"/>
    <property type="molecule type" value="Genomic_DNA"/>
</dbReference>
<keyword evidence="2" id="KW-1185">Reference proteome</keyword>
<dbReference type="AlphaFoldDB" id="U4T4B4"/>
<protein>
    <submittedName>
        <fullName evidence="1">Uncharacterized protein</fullName>
    </submittedName>
</protein>
<reference evidence="1 2" key="1">
    <citation type="journal article" date="2013" name="Genome Announc.">
        <title>Draft Genome Sequence of Psychrobacter aquaticus Strain CMS 56T, Isolated from a Cyanobacterial Mat Sample Collected from Water Bodies in the McMurdo Dry Valley Region of Antarctica.</title>
        <authorList>
            <person name="Reddy G.S."/>
            <person name="Ara S."/>
            <person name="Singh A."/>
            <person name="Kumar Pinnaka A."/>
            <person name="Shivaji S."/>
        </authorList>
    </citation>
    <scope>NUCLEOTIDE SEQUENCE [LARGE SCALE GENOMIC DNA]</scope>
    <source>
        <strain evidence="1 2">CMS 56</strain>
    </source>
</reference>
<gene>
    <name evidence="1" type="ORF">M917_1482</name>
</gene>
<comment type="caution">
    <text evidence="1">The sequence shown here is derived from an EMBL/GenBank/DDBJ whole genome shotgun (WGS) entry which is preliminary data.</text>
</comment>
<evidence type="ECO:0000313" key="2">
    <source>
        <dbReference type="Proteomes" id="UP000016761"/>
    </source>
</evidence>
<organism evidence="1 2">
    <name type="scientific">Psychrobacter aquaticus CMS 56</name>
    <dbReference type="NCBI Taxonomy" id="1354303"/>
    <lineage>
        <taxon>Bacteria</taxon>
        <taxon>Pseudomonadati</taxon>
        <taxon>Pseudomonadota</taxon>
        <taxon>Gammaproteobacteria</taxon>
        <taxon>Moraxellales</taxon>
        <taxon>Moraxellaceae</taxon>
        <taxon>Psychrobacter</taxon>
    </lineage>
</organism>
<evidence type="ECO:0000313" key="1">
    <source>
        <dbReference type="EMBL" id="ERL55745.1"/>
    </source>
</evidence>
<dbReference type="PATRIC" id="fig|1354303.4.peg.1464"/>
<sequence>MMRDWDKFFVASSCAGTASKQASKQAKFIPVSLNLFYIDLTI</sequence>
<dbReference type="STRING" id="1354303.M917_1482"/>